<feature type="signal peptide" evidence="2">
    <location>
        <begin position="1"/>
        <end position="25"/>
    </location>
</feature>
<feature type="chain" id="PRO_5045714210" evidence="2">
    <location>
        <begin position="26"/>
        <end position="327"/>
    </location>
</feature>
<proteinExistence type="predicted"/>
<keyword evidence="5" id="KW-1185">Reference proteome</keyword>
<dbReference type="InterPro" id="IPR050300">
    <property type="entry name" value="GDXG_lipolytic_enzyme"/>
</dbReference>
<organism evidence="4 5">
    <name type="scientific">Sphingomonas hankookensis</name>
    <dbReference type="NCBI Taxonomy" id="563996"/>
    <lineage>
        <taxon>Bacteria</taxon>
        <taxon>Pseudomonadati</taxon>
        <taxon>Pseudomonadota</taxon>
        <taxon>Alphaproteobacteria</taxon>
        <taxon>Sphingomonadales</taxon>
        <taxon>Sphingomonadaceae</taxon>
        <taxon>Sphingomonas</taxon>
    </lineage>
</organism>
<dbReference type="RefSeq" id="WP_066689216.1">
    <property type="nucleotide sequence ID" value="NZ_LQQO01000007.1"/>
</dbReference>
<evidence type="ECO:0000256" key="2">
    <source>
        <dbReference type="SAM" id="SignalP"/>
    </source>
</evidence>
<dbReference type="PANTHER" id="PTHR48081">
    <property type="entry name" value="AB HYDROLASE SUPERFAMILY PROTEIN C4A8.06C"/>
    <property type="match status" value="1"/>
</dbReference>
<dbReference type="Pfam" id="PF20434">
    <property type="entry name" value="BD-FAE"/>
    <property type="match status" value="1"/>
</dbReference>
<evidence type="ECO:0000313" key="5">
    <source>
        <dbReference type="Proteomes" id="UP000076609"/>
    </source>
</evidence>
<sequence length="327" mass="34248">MAALSLPLRAALLLSLALGTGVAVAQKPAAMAERPAPPAAWTAAPFVPLWTGTPPGGGFRPVTVPADSPATFLRNIDRPGLRLFRPARANGASVLVVPGGAYDFLSIGNEGVEIAERLNALGYTVYVLVYRLPGEGWANRADVPLQDAQRGLRMVRAAASKDGLDPHRVAVLGFSAGGHLAATLETDFAQTVYPAHDAVDRIDARPDAAALIYPVIAAAPPFTHALSAERLLGKKPSAAAIARRSPADHVTATTPPTFLLHAMDDGAVVPDNSMAMMAALRRAGRPVEAHFAAEGGHGFGVGSPTLPVGHWVETFDHWLQRQFAKTG</sequence>
<name>A0ABR5YE39_9SPHN</name>
<evidence type="ECO:0000313" key="4">
    <source>
        <dbReference type="EMBL" id="KZE17088.1"/>
    </source>
</evidence>
<dbReference type="SUPFAM" id="SSF53474">
    <property type="entry name" value="alpha/beta-Hydrolases"/>
    <property type="match status" value="1"/>
</dbReference>
<keyword evidence="2" id="KW-0732">Signal</keyword>
<protein>
    <submittedName>
        <fullName evidence="4">Esterase</fullName>
    </submittedName>
</protein>
<dbReference type="EMBL" id="LQQO01000007">
    <property type="protein sequence ID" value="KZE17088.1"/>
    <property type="molecule type" value="Genomic_DNA"/>
</dbReference>
<dbReference type="InterPro" id="IPR029058">
    <property type="entry name" value="AB_hydrolase_fold"/>
</dbReference>
<accession>A0ABR5YE39</accession>
<feature type="domain" description="BD-FAE-like" evidence="3">
    <location>
        <begin position="93"/>
        <end position="280"/>
    </location>
</feature>
<evidence type="ECO:0000256" key="1">
    <source>
        <dbReference type="ARBA" id="ARBA00022801"/>
    </source>
</evidence>
<reference evidence="5" key="1">
    <citation type="submission" date="2016-01" db="EMBL/GenBank/DDBJ databases">
        <title>Draft genome of Chromobacterium sp. F49.</title>
        <authorList>
            <person name="Hong K.W."/>
        </authorList>
    </citation>
    <scope>NUCLEOTIDE SEQUENCE [LARGE SCALE GENOMIC DNA]</scope>
    <source>
        <strain evidence="5">CN3</strain>
    </source>
</reference>
<keyword evidence="1" id="KW-0378">Hydrolase</keyword>
<evidence type="ECO:0000259" key="3">
    <source>
        <dbReference type="Pfam" id="PF20434"/>
    </source>
</evidence>
<gene>
    <name evidence="4" type="ORF">AVT10_11540</name>
</gene>
<dbReference type="Gene3D" id="3.40.50.1820">
    <property type="entry name" value="alpha/beta hydrolase"/>
    <property type="match status" value="1"/>
</dbReference>
<dbReference type="InterPro" id="IPR049492">
    <property type="entry name" value="BD-FAE-like_dom"/>
</dbReference>
<dbReference type="Proteomes" id="UP000076609">
    <property type="component" value="Unassembled WGS sequence"/>
</dbReference>
<comment type="caution">
    <text evidence="4">The sequence shown here is derived from an EMBL/GenBank/DDBJ whole genome shotgun (WGS) entry which is preliminary data.</text>
</comment>
<dbReference type="PANTHER" id="PTHR48081:SF6">
    <property type="entry name" value="PEPTIDASE S9 PROLYL OLIGOPEPTIDASE CATALYTIC DOMAIN-CONTAINING PROTEIN"/>
    <property type="match status" value="1"/>
</dbReference>